<dbReference type="Pfam" id="PF04479">
    <property type="entry name" value="RTA1"/>
    <property type="match status" value="1"/>
</dbReference>
<feature type="transmembrane region" description="Helical" evidence="5">
    <location>
        <begin position="114"/>
        <end position="139"/>
    </location>
</feature>
<evidence type="ECO:0000313" key="6">
    <source>
        <dbReference type="EMBL" id="KAK4445438.1"/>
    </source>
</evidence>
<sequence length="269" mass="30251">MAYQPYKYDPSLPAAVVFAIAFGASTTFHAYQLARWRTWYFLPFLVGGLFSTLGYILRGVSISEKPDYSRPTYIIQTVLILLAPALYAASIYMILGRIMILLGAESYAFIKRSLLTKIFVAADVVSFVVQAIGGALISSADTTEEVDRGKAIIVVGLFLQIIFFSLFISVTAVFHRRILSRPTRTSQEVSVPWRRYILVLYAVSVLIMVRSIFRVAEFIQGPQGTLMTNEVYLYVFDTVLMFFVSVVFNVYHPSTIIDDASWVTIYMSG</sequence>
<dbReference type="EMBL" id="MU865965">
    <property type="protein sequence ID" value="KAK4445438.1"/>
    <property type="molecule type" value="Genomic_DNA"/>
</dbReference>
<evidence type="ECO:0000313" key="7">
    <source>
        <dbReference type="Proteomes" id="UP001321760"/>
    </source>
</evidence>
<dbReference type="AlphaFoldDB" id="A0AAV9GDM3"/>
<comment type="subcellular location">
    <subcellularLocation>
        <location evidence="1">Membrane</location>
        <topology evidence="1">Multi-pass membrane protein</topology>
    </subcellularLocation>
</comment>
<name>A0AAV9GDM3_9PEZI</name>
<dbReference type="PANTHER" id="PTHR31465:SF35">
    <property type="entry name" value="RTA1 DOMAIN PROTEIN-RELATED"/>
    <property type="match status" value="1"/>
</dbReference>
<feature type="transmembrane region" description="Helical" evidence="5">
    <location>
        <begin position="151"/>
        <end position="174"/>
    </location>
</feature>
<accession>A0AAV9GDM3</accession>
<dbReference type="GO" id="GO:0016020">
    <property type="term" value="C:membrane"/>
    <property type="evidence" value="ECO:0007669"/>
    <property type="project" value="UniProtKB-SubCell"/>
</dbReference>
<reference evidence="6" key="1">
    <citation type="journal article" date="2023" name="Mol. Phylogenet. Evol.">
        <title>Genome-scale phylogeny and comparative genomics of the fungal order Sordariales.</title>
        <authorList>
            <person name="Hensen N."/>
            <person name="Bonometti L."/>
            <person name="Westerberg I."/>
            <person name="Brannstrom I.O."/>
            <person name="Guillou S."/>
            <person name="Cros-Aarteil S."/>
            <person name="Calhoun S."/>
            <person name="Haridas S."/>
            <person name="Kuo A."/>
            <person name="Mondo S."/>
            <person name="Pangilinan J."/>
            <person name="Riley R."/>
            <person name="LaButti K."/>
            <person name="Andreopoulos B."/>
            <person name="Lipzen A."/>
            <person name="Chen C."/>
            <person name="Yan M."/>
            <person name="Daum C."/>
            <person name="Ng V."/>
            <person name="Clum A."/>
            <person name="Steindorff A."/>
            <person name="Ohm R.A."/>
            <person name="Martin F."/>
            <person name="Silar P."/>
            <person name="Natvig D.O."/>
            <person name="Lalanne C."/>
            <person name="Gautier V."/>
            <person name="Ament-Velasquez S.L."/>
            <person name="Kruys A."/>
            <person name="Hutchinson M.I."/>
            <person name="Powell A.J."/>
            <person name="Barry K."/>
            <person name="Miller A.N."/>
            <person name="Grigoriev I.V."/>
            <person name="Debuchy R."/>
            <person name="Gladieux P."/>
            <person name="Hiltunen Thoren M."/>
            <person name="Johannesson H."/>
        </authorList>
    </citation>
    <scope>NUCLEOTIDE SEQUENCE</scope>
    <source>
        <strain evidence="6">PSN243</strain>
    </source>
</reference>
<keyword evidence="4 5" id="KW-0472">Membrane</keyword>
<keyword evidence="3 5" id="KW-1133">Transmembrane helix</keyword>
<organism evidence="6 7">
    <name type="scientific">Podospora aff. communis PSN243</name>
    <dbReference type="NCBI Taxonomy" id="3040156"/>
    <lineage>
        <taxon>Eukaryota</taxon>
        <taxon>Fungi</taxon>
        <taxon>Dikarya</taxon>
        <taxon>Ascomycota</taxon>
        <taxon>Pezizomycotina</taxon>
        <taxon>Sordariomycetes</taxon>
        <taxon>Sordariomycetidae</taxon>
        <taxon>Sordariales</taxon>
        <taxon>Podosporaceae</taxon>
        <taxon>Podospora</taxon>
    </lineage>
</organism>
<evidence type="ECO:0000256" key="3">
    <source>
        <dbReference type="ARBA" id="ARBA00022989"/>
    </source>
</evidence>
<feature type="transmembrane region" description="Helical" evidence="5">
    <location>
        <begin position="12"/>
        <end position="31"/>
    </location>
</feature>
<dbReference type="PANTHER" id="PTHR31465">
    <property type="entry name" value="PROTEIN RTA1-RELATED"/>
    <property type="match status" value="1"/>
</dbReference>
<comment type="caution">
    <text evidence="6">The sequence shown here is derived from an EMBL/GenBank/DDBJ whole genome shotgun (WGS) entry which is preliminary data.</text>
</comment>
<feature type="transmembrane region" description="Helical" evidence="5">
    <location>
        <begin position="195"/>
        <end position="213"/>
    </location>
</feature>
<protein>
    <submittedName>
        <fullName evidence="6">RTA-like protein</fullName>
    </submittedName>
</protein>
<evidence type="ECO:0000256" key="2">
    <source>
        <dbReference type="ARBA" id="ARBA00022692"/>
    </source>
</evidence>
<dbReference type="Proteomes" id="UP001321760">
    <property type="component" value="Unassembled WGS sequence"/>
</dbReference>
<feature type="transmembrane region" description="Helical" evidence="5">
    <location>
        <begin position="38"/>
        <end position="57"/>
    </location>
</feature>
<gene>
    <name evidence="6" type="ORF">QBC34DRAFT_472328</name>
</gene>
<feature type="transmembrane region" description="Helical" evidence="5">
    <location>
        <begin position="77"/>
        <end position="102"/>
    </location>
</feature>
<dbReference type="InterPro" id="IPR007568">
    <property type="entry name" value="RTA1"/>
</dbReference>
<reference evidence="6" key="2">
    <citation type="submission" date="2023-05" db="EMBL/GenBank/DDBJ databases">
        <authorList>
            <consortium name="Lawrence Berkeley National Laboratory"/>
            <person name="Steindorff A."/>
            <person name="Hensen N."/>
            <person name="Bonometti L."/>
            <person name="Westerberg I."/>
            <person name="Brannstrom I.O."/>
            <person name="Guillou S."/>
            <person name="Cros-Aarteil S."/>
            <person name="Calhoun S."/>
            <person name="Haridas S."/>
            <person name="Kuo A."/>
            <person name="Mondo S."/>
            <person name="Pangilinan J."/>
            <person name="Riley R."/>
            <person name="Labutti K."/>
            <person name="Andreopoulos B."/>
            <person name="Lipzen A."/>
            <person name="Chen C."/>
            <person name="Yanf M."/>
            <person name="Daum C."/>
            <person name="Ng V."/>
            <person name="Clum A."/>
            <person name="Ohm R."/>
            <person name="Martin F."/>
            <person name="Silar P."/>
            <person name="Natvig D."/>
            <person name="Lalanne C."/>
            <person name="Gautier V."/>
            <person name="Ament-Velasquez S.L."/>
            <person name="Kruys A."/>
            <person name="Hutchinson M.I."/>
            <person name="Powell A.J."/>
            <person name="Barry K."/>
            <person name="Miller A.N."/>
            <person name="Grigoriev I.V."/>
            <person name="Debuchy R."/>
            <person name="Gladieux P."/>
            <person name="Thoren M.H."/>
            <person name="Johannesson H."/>
        </authorList>
    </citation>
    <scope>NUCLEOTIDE SEQUENCE</scope>
    <source>
        <strain evidence="6">PSN243</strain>
    </source>
</reference>
<evidence type="ECO:0000256" key="5">
    <source>
        <dbReference type="SAM" id="Phobius"/>
    </source>
</evidence>
<feature type="transmembrane region" description="Helical" evidence="5">
    <location>
        <begin position="233"/>
        <end position="251"/>
    </location>
</feature>
<keyword evidence="7" id="KW-1185">Reference proteome</keyword>
<proteinExistence type="predicted"/>
<evidence type="ECO:0000256" key="4">
    <source>
        <dbReference type="ARBA" id="ARBA00023136"/>
    </source>
</evidence>
<keyword evidence="2 5" id="KW-0812">Transmembrane</keyword>
<evidence type="ECO:0000256" key="1">
    <source>
        <dbReference type="ARBA" id="ARBA00004141"/>
    </source>
</evidence>